<accession>A0ACC0C2X4</accession>
<proteinExistence type="predicted"/>
<reference evidence="2" key="1">
    <citation type="journal article" date="2023" name="Nat. Plants">
        <title>Single-cell RNA sequencing provides a high-resolution roadmap for understanding the multicellular compartmentation of specialized metabolism.</title>
        <authorList>
            <person name="Sun S."/>
            <person name="Shen X."/>
            <person name="Li Y."/>
            <person name="Li Y."/>
            <person name="Wang S."/>
            <person name="Li R."/>
            <person name="Zhang H."/>
            <person name="Shen G."/>
            <person name="Guo B."/>
            <person name="Wei J."/>
            <person name="Xu J."/>
            <person name="St-Pierre B."/>
            <person name="Chen S."/>
            <person name="Sun C."/>
        </authorList>
    </citation>
    <scope>NUCLEOTIDE SEQUENCE [LARGE SCALE GENOMIC DNA]</scope>
</reference>
<sequence length="1342" mass="149856">MIQEAGNETFERLASMGLFANFMIFLMTQFHMDLVSASNVINIWSGCSSFLPLLGAFVCDAYAGRFLTLAVTTVVQSLGMMILTLIPWLRELHPPPCDYFLQPETCKGPKSSQMGVLILALTFLAIGSAGIRPCNIPFGADQFDATTEEGRKGINSYYNWYYTTYTFVMIIASTVVVYMQEHVSWVLGFGIPGILMIFATILFFVGTKLYIYVKPEGSVFSDIAQVFVAAKKKCKFKLPNVEDGDDADEFFYNPSPKGRVIKKYKLSNQFRCLNKGALITEGDLNPDGSRAEKWRLSSVQRVEEVKCILRIIPIWAAGIICYTALGQQWTFTISQALKMDRHLGPHFQVPAASLTVISLITTGIVVPIYDTILVPSLRKKTKVEGGITHLQRTGIGFIFSILTMVVAGLVERKRRASALDHGSPDGIAPISVFWLTPQLILAGICDAFNSLGQIEFYNKEFPESMTTVANSLFSVTIAGASYLSLIIVNIIHHTTGSNGHPDWLTADINQGRLENFYFVLAVLGALNYIYFFLVARGYKYKSKIRVDEDDTLYNGMFILTLVAWLPKLRPPPCNYFLQPETCKGPKSSQMGVLILALTFLAIGSAGIRPCSIPFGADQFDATTEEGRKGLNSYYNWYYTSYTLVIVLASTVVVYMQDHVSWVLGFGIPGILMIFATILFFVGTKIYIYVKPQGSVFLEILQVFVAAQKKRKLEHPTIENDVDVDEVFYNPPPKGRVIKKYHLSNQFRCLNKAALVTKGDLNPDGSRVDKWRLSSVQRVEEVKCILRIIPIWAAGIICYTALSQQWTFIISQALKMDRHLGPHFQVPAASLSVISLITTGIVVPIYDTILVPLLRKRTKIESGITHLQRTGIGFIFSVLCMVVSGLVERKRRASALDHRAPDGVAPISVFWLAPQLILAAHGYKYKSRVQVDEDEALYNGMLVLTIVAWLPELHPPKCNIFSEPESCKGPRPSQMGVLVLSLTLMSIGTAGIRPCNIPFGADQFDPTTEEGRKGINSYYNWYYTTFTLVMILASTIVVYMQEHEVFFRTSHKCLNKATLIIEGDLNADGSIVDKWRLSSVQRVEEVKCILRIIPIWAAGIICFTALSQQWTFTISQALKMDRHLGSHFQVPAASLTVISLITTSIVVPIYDTILVPLLRKRTKIESGITNLQRTGIGFIFSVLTMIVAGFVERKRRASAITHGLPDGVAPISVFWLAPQLILAGFCDAFNSLGQIEFYNKEFPDSMITVANSLYSVTVAGANYLSLILVNIIHKTTARNGHLDWLTNDINKGRLENFYFVIAILGVLNYIYFLLVSRGYKYKSKIRVDEEEEEYNVELGGIKD</sequence>
<dbReference type="Proteomes" id="UP001060085">
    <property type="component" value="Linkage Group LG02"/>
</dbReference>
<keyword evidence="2" id="KW-1185">Reference proteome</keyword>
<evidence type="ECO:0000313" key="2">
    <source>
        <dbReference type="Proteomes" id="UP001060085"/>
    </source>
</evidence>
<gene>
    <name evidence="1" type="ORF">M9H77_10043</name>
</gene>
<protein>
    <submittedName>
        <fullName evidence="1">Uncharacterized protein</fullName>
    </submittedName>
</protein>
<comment type="caution">
    <text evidence="1">The sequence shown here is derived from an EMBL/GenBank/DDBJ whole genome shotgun (WGS) entry which is preliminary data.</text>
</comment>
<name>A0ACC0C2X4_CATRO</name>
<evidence type="ECO:0000313" key="1">
    <source>
        <dbReference type="EMBL" id="KAI5679093.1"/>
    </source>
</evidence>
<organism evidence="1 2">
    <name type="scientific">Catharanthus roseus</name>
    <name type="common">Madagascar periwinkle</name>
    <name type="synonym">Vinca rosea</name>
    <dbReference type="NCBI Taxonomy" id="4058"/>
    <lineage>
        <taxon>Eukaryota</taxon>
        <taxon>Viridiplantae</taxon>
        <taxon>Streptophyta</taxon>
        <taxon>Embryophyta</taxon>
        <taxon>Tracheophyta</taxon>
        <taxon>Spermatophyta</taxon>
        <taxon>Magnoliopsida</taxon>
        <taxon>eudicotyledons</taxon>
        <taxon>Gunneridae</taxon>
        <taxon>Pentapetalae</taxon>
        <taxon>asterids</taxon>
        <taxon>lamiids</taxon>
        <taxon>Gentianales</taxon>
        <taxon>Apocynaceae</taxon>
        <taxon>Rauvolfioideae</taxon>
        <taxon>Vinceae</taxon>
        <taxon>Catharanthinae</taxon>
        <taxon>Catharanthus</taxon>
    </lineage>
</organism>
<dbReference type="EMBL" id="CM044702">
    <property type="protein sequence ID" value="KAI5679093.1"/>
    <property type="molecule type" value="Genomic_DNA"/>
</dbReference>